<evidence type="ECO:0008006" key="5">
    <source>
        <dbReference type="Google" id="ProtNLM"/>
    </source>
</evidence>
<feature type="signal peptide" evidence="2">
    <location>
        <begin position="1"/>
        <end position="19"/>
    </location>
</feature>
<feature type="region of interest" description="Disordered" evidence="1">
    <location>
        <begin position="21"/>
        <end position="41"/>
    </location>
</feature>
<feature type="chain" id="PRO_5045682074" description="Secreted protein" evidence="2">
    <location>
        <begin position="20"/>
        <end position="112"/>
    </location>
</feature>
<reference evidence="3 4" key="1">
    <citation type="submission" date="2022-11" db="EMBL/GenBank/DDBJ databases">
        <title>Minimal conservation of predation-associated metabolite biosynthetic gene clusters underscores biosynthetic potential of Myxococcota including descriptions for ten novel species: Archangium lansinium sp. nov., Myxococcus landrumus sp. nov., Nannocystis bai.</title>
        <authorList>
            <person name="Ahearne A."/>
            <person name="Stevens C."/>
            <person name="Phillips K."/>
        </authorList>
    </citation>
    <scope>NUCLEOTIDE SEQUENCE [LARGE SCALE GENOMIC DNA]</scope>
    <source>
        <strain evidence="3 4">MIWBW</strain>
    </source>
</reference>
<sequence length="112" mass="11549">MRMFFMLMLAVGMGCASHAVSDADEEDTPSPAPVDASTEDPTTCDDSYIACGCGCCGGVPAREESCLPCDGGKALQDIIAADKAHAQDPNCAFAGCSIPVRYTYCDTPSTGP</sequence>
<accession>A0ABT4AC70</accession>
<dbReference type="RefSeq" id="WP_267537987.1">
    <property type="nucleotide sequence ID" value="NZ_JAPNKA010000001.1"/>
</dbReference>
<evidence type="ECO:0000313" key="4">
    <source>
        <dbReference type="Proteomes" id="UP001207654"/>
    </source>
</evidence>
<dbReference type="Proteomes" id="UP001207654">
    <property type="component" value="Unassembled WGS sequence"/>
</dbReference>
<gene>
    <name evidence="3" type="ORF">OV287_32835</name>
</gene>
<dbReference type="EMBL" id="JAPNKA010000001">
    <property type="protein sequence ID" value="MCY1079257.1"/>
    <property type="molecule type" value="Genomic_DNA"/>
</dbReference>
<comment type="caution">
    <text evidence="3">The sequence shown here is derived from an EMBL/GenBank/DDBJ whole genome shotgun (WGS) entry which is preliminary data.</text>
</comment>
<proteinExistence type="predicted"/>
<dbReference type="PROSITE" id="PS51257">
    <property type="entry name" value="PROKAR_LIPOPROTEIN"/>
    <property type="match status" value="1"/>
</dbReference>
<protein>
    <recommendedName>
        <fullName evidence="5">Secreted protein</fullName>
    </recommendedName>
</protein>
<keyword evidence="4" id="KW-1185">Reference proteome</keyword>
<keyword evidence="2" id="KW-0732">Signal</keyword>
<evidence type="ECO:0000256" key="2">
    <source>
        <dbReference type="SAM" id="SignalP"/>
    </source>
</evidence>
<name>A0ABT4AC70_9BACT</name>
<evidence type="ECO:0000313" key="3">
    <source>
        <dbReference type="EMBL" id="MCY1079257.1"/>
    </source>
</evidence>
<evidence type="ECO:0000256" key="1">
    <source>
        <dbReference type="SAM" id="MobiDB-lite"/>
    </source>
</evidence>
<organism evidence="3 4">
    <name type="scientific">Archangium lansingense</name>
    <dbReference type="NCBI Taxonomy" id="2995310"/>
    <lineage>
        <taxon>Bacteria</taxon>
        <taxon>Pseudomonadati</taxon>
        <taxon>Myxococcota</taxon>
        <taxon>Myxococcia</taxon>
        <taxon>Myxococcales</taxon>
        <taxon>Cystobacterineae</taxon>
        <taxon>Archangiaceae</taxon>
        <taxon>Archangium</taxon>
    </lineage>
</organism>